<keyword evidence="1" id="KW-0812">Transmembrane</keyword>
<keyword evidence="1" id="KW-1133">Transmembrane helix</keyword>
<evidence type="ECO:0000313" key="2">
    <source>
        <dbReference type="EMBL" id="GGC68606.1"/>
    </source>
</evidence>
<proteinExistence type="predicted"/>
<keyword evidence="1" id="KW-0472">Membrane</keyword>
<feature type="transmembrane region" description="Helical" evidence="1">
    <location>
        <begin position="92"/>
        <end position="115"/>
    </location>
</feature>
<dbReference type="AlphaFoldDB" id="A0A916XFR1"/>
<gene>
    <name evidence="2" type="ORF">GCM10010994_29000</name>
</gene>
<comment type="caution">
    <text evidence="2">The sequence shown here is derived from an EMBL/GenBank/DDBJ whole genome shotgun (WGS) entry which is preliminary data.</text>
</comment>
<dbReference type="Proteomes" id="UP000637002">
    <property type="component" value="Unassembled WGS sequence"/>
</dbReference>
<name>A0A916XFR1_9HYPH</name>
<dbReference type="EMBL" id="BMGG01000005">
    <property type="protein sequence ID" value="GGC68606.1"/>
    <property type="molecule type" value="Genomic_DNA"/>
</dbReference>
<protein>
    <submittedName>
        <fullName evidence="2">Uncharacterized protein</fullName>
    </submittedName>
</protein>
<evidence type="ECO:0000313" key="3">
    <source>
        <dbReference type="Proteomes" id="UP000637002"/>
    </source>
</evidence>
<accession>A0A916XFR1</accession>
<evidence type="ECO:0000256" key="1">
    <source>
        <dbReference type="SAM" id="Phobius"/>
    </source>
</evidence>
<sequence>MTNSDLQEAAAVLRHLLDVLSAAVPDATTDAAADFRRATGQLSANAEARLRAGTVGGEMQSVFSLLVVAGTSYDAMARAWKTALLEEPTGRAAVALVNFFVVFALAATAGVIAGAPLATRSDADRYLAGMADAFDVVEDYAAGRQDSSSYRALTTLRATVVRDLTDRGRQLPRLVPYSIGQPLPALWLANRLYGDGSRAEELVQQNRAIHPLFMPMSGVGLSQ</sequence>
<organism evidence="2 3">
    <name type="scientific">Chelatococcus reniformis</name>
    <dbReference type="NCBI Taxonomy" id="1494448"/>
    <lineage>
        <taxon>Bacteria</taxon>
        <taxon>Pseudomonadati</taxon>
        <taxon>Pseudomonadota</taxon>
        <taxon>Alphaproteobacteria</taxon>
        <taxon>Hyphomicrobiales</taxon>
        <taxon>Chelatococcaceae</taxon>
        <taxon>Chelatococcus</taxon>
    </lineage>
</organism>
<reference evidence="2" key="2">
    <citation type="submission" date="2020-09" db="EMBL/GenBank/DDBJ databases">
        <authorList>
            <person name="Sun Q."/>
            <person name="Zhou Y."/>
        </authorList>
    </citation>
    <scope>NUCLEOTIDE SEQUENCE</scope>
    <source>
        <strain evidence="2">CGMCC 1.12919</strain>
    </source>
</reference>
<reference evidence="2" key="1">
    <citation type="journal article" date="2014" name="Int. J. Syst. Evol. Microbiol.">
        <title>Complete genome sequence of Corynebacterium casei LMG S-19264T (=DSM 44701T), isolated from a smear-ripened cheese.</title>
        <authorList>
            <consortium name="US DOE Joint Genome Institute (JGI-PGF)"/>
            <person name="Walter F."/>
            <person name="Albersmeier A."/>
            <person name="Kalinowski J."/>
            <person name="Ruckert C."/>
        </authorList>
    </citation>
    <scope>NUCLEOTIDE SEQUENCE</scope>
    <source>
        <strain evidence="2">CGMCC 1.12919</strain>
    </source>
</reference>
<keyword evidence="3" id="KW-1185">Reference proteome</keyword>
<dbReference type="RefSeq" id="WP_188609904.1">
    <property type="nucleotide sequence ID" value="NZ_BMGG01000005.1"/>
</dbReference>